<reference evidence="2" key="1">
    <citation type="journal article" date="2020" name="Stud. Mycol.">
        <title>101 Dothideomycetes genomes: a test case for predicting lifestyles and emergence of pathogens.</title>
        <authorList>
            <person name="Haridas S."/>
            <person name="Albert R."/>
            <person name="Binder M."/>
            <person name="Bloem J."/>
            <person name="Labutti K."/>
            <person name="Salamov A."/>
            <person name="Andreopoulos B."/>
            <person name="Baker S."/>
            <person name="Barry K."/>
            <person name="Bills G."/>
            <person name="Bluhm B."/>
            <person name="Cannon C."/>
            <person name="Castanera R."/>
            <person name="Culley D."/>
            <person name="Daum C."/>
            <person name="Ezra D."/>
            <person name="Gonzalez J."/>
            <person name="Henrissat B."/>
            <person name="Kuo A."/>
            <person name="Liang C."/>
            <person name="Lipzen A."/>
            <person name="Lutzoni F."/>
            <person name="Magnuson J."/>
            <person name="Mondo S."/>
            <person name="Nolan M."/>
            <person name="Ohm R."/>
            <person name="Pangilinan J."/>
            <person name="Park H.-J."/>
            <person name="Ramirez L."/>
            <person name="Alfaro M."/>
            <person name="Sun H."/>
            <person name="Tritt A."/>
            <person name="Yoshinaga Y."/>
            <person name="Zwiers L.-H."/>
            <person name="Turgeon B."/>
            <person name="Goodwin S."/>
            <person name="Spatafora J."/>
            <person name="Crous P."/>
            <person name="Grigoriev I."/>
        </authorList>
    </citation>
    <scope>NUCLEOTIDE SEQUENCE</scope>
    <source>
        <strain evidence="2">ATCC 36951</strain>
    </source>
</reference>
<accession>A0A6A6C6C4</accession>
<organism evidence="2 3">
    <name type="scientific">Zasmidium cellare ATCC 36951</name>
    <dbReference type="NCBI Taxonomy" id="1080233"/>
    <lineage>
        <taxon>Eukaryota</taxon>
        <taxon>Fungi</taxon>
        <taxon>Dikarya</taxon>
        <taxon>Ascomycota</taxon>
        <taxon>Pezizomycotina</taxon>
        <taxon>Dothideomycetes</taxon>
        <taxon>Dothideomycetidae</taxon>
        <taxon>Mycosphaerellales</taxon>
        <taxon>Mycosphaerellaceae</taxon>
        <taxon>Zasmidium</taxon>
    </lineage>
</organism>
<feature type="region of interest" description="Disordered" evidence="1">
    <location>
        <begin position="140"/>
        <end position="161"/>
    </location>
</feature>
<dbReference type="EMBL" id="ML993620">
    <property type="protein sequence ID" value="KAF2161299.1"/>
    <property type="molecule type" value="Genomic_DNA"/>
</dbReference>
<dbReference type="AlphaFoldDB" id="A0A6A6C6C4"/>
<evidence type="ECO:0000313" key="3">
    <source>
        <dbReference type="Proteomes" id="UP000799537"/>
    </source>
</evidence>
<keyword evidence="3" id="KW-1185">Reference proteome</keyword>
<evidence type="ECO:0000313" key="2">
    <source>
        <dbReference type="EMBL" id="KAF2161299.1"/>
    </source>
</evidence>
<name>A0A6A6C6C4_ZASCE</name>
<proteinExistence type="predicted"/>
<gene>
    <name evidence="2" type="ORF">M409DRAFT_59296</name>
</gene>
<dbReference type="Proteomes" id="UP000799537">
    <property type="component" value="Unassembled WGS sequence"/>
</dbReference>
<protein>
    <submittedName>
        <fullName evidence="2">Uncharacterized protein</fullName>
    </submittedName>
</protein>
<feature type="region of interest" description="Disordered" evidence="1">
    <location>
        <begin position="209"/>
        <end position="231"/>
    </location>
</feature>
<evidence type="ECO:0000256" key="1">
    <source>
        <dbReference type="SAM" id="MobiDB-lite"/>
    </source>
</evidence>
<sequence>MFGPTRSINQQTPMWFVVPSTSRHALDMQAMIQILLGSGGMAWQRRQVSPPARRRGYKRKLGMRLDRHFSFGVLSLIIAMGVDVRAGISSDARGTPELSRSLIQRHDRPSHQTTKQVPIDRLGAAIALRVIASETQHRVRLQKRMQGRNERHMRTRSPLGGKEQLRTNSVKLLFEAWACSCVSLTNACSGSSRFLGLCGLDVSRSSFSMAQQNGRSTAHEEKTSPRRRQDHSRGMCLPFTFAVMGICPSASNATAVVWRVWESPADRHDKIVKVTAPSPHSSLFLPRACEANTTTTTQPTVHHADVQQSSPGDATAIVHLTRLRAPVATTPMPASSTPIPYHHHVAAA</sequence>
<dbReference type="RefSeq" id="XP_033662188.1">
    <property type="nucleotide sequence ID" value="XM_033814148.1"/>
</dbReference>
<dbReference type="GeneID" id="54567420"/>